<evidence type="ECO:0000313" key="2">
    <source>
        <dbReference type="Proteomes" id="UP000515180"/>
    </source>
</evidence>
<dbReference type="Proteomes" id="UP000515180">
    <property type="component" value="Unplaced"/>
</dbReference>
<feature type="non-terminal residue" evidence="3">
    <location>
        <position position="133"/>
    </location>
</feature>
<keyword evidence="2" id="KW-1185">Reference proteome</keyword>
<dbReference type="OrthoDB" id="8184679at2759"/>
<evidence type="ECO:0000313" key="3">
    <source>
        <dbReference type="RefSeq" id="XP_024221430.1"/>
    </source>
</evidence>
<dbReference type="GeneID" id="105680375"/>
<organism evidence="2 3">
    <name type="scientific">Bombus impatiens</name>
    <name type="common">Bumblebee</name>
    <dbReference type="NCBI Taxonomy" id="132113"/>
    <lineage>
        <taxon>Eukaryota</taxon>
        <taxon>Metazoa</taxon>
        <taxon>Ecdysozoa</taxon>
        <taxon>Arthropoda</taxon>
        <taxon>Hexapoda</taxon>
        <taxon>Insecta</taxon>
        <taxon>Pterygota</taxon>
        <taxon>Neoptera</taxon>
        <taxon>Endopterygota</taxon>
        <taxon>Hymenoptera</taxon>
        <taxon>Apocrita</taxon>
        <taxon>Aculeata</taxon>
        <taxon>Apoidea</taxon>
        <taxon>Anthophila</taxon>
        <taxon>Apidae</taxon>
        <taxon>Bombus</taxon>
        <taxon>Pyrobombus</taxon>
    </lineage>
</organism>
<name>A0A6P6F7M5_BOMIM</name>
<proteinExistence type="predicted"/>
<dbReference type="AlphaFoldDB" id="A0A6P6F7M5"/>
<accession>A0A6P6F7M5</accession>
<evidence type="ECO:0000256" key="1">
    <source>
        <dbReference type="SAM" id="MobiDB-lite"/>
    </source>
</evidence>
<dbReference type="KEGG" id="bim:105680375"/>
<protein>
    <submittedName>
        <fullName evidence="3">Uncharacterized protein LOC105680375</fullName>
    </submittedName>
</protein>
<feature type="region of interest" description="Disordered" evidence="1">
    <location>
        <begin position="94"/>
        <end position="115"/>
    </location>
</feature>
<sequence>MAKTKKKLPKPNADKPSETEQLVTWINEVRRKQSKCRRNPRKRRRDLRIEAVLTCALSKAENDLRIRQLSAASKWENLRKQCLKKVNYTNYELYNSEDTENPGPSQQNPREEELSCPELISLDDFMSKLAEIK</sequence>
<reference evidence="3" key="1">
    <citation type="submission" date="2025-08" db="UniProtKB">
        <authorList>
            <consortium name="RefSeq"/>
        </authorList>
    </citation>
    <scope>IDENTIFICATION</scope>
</reference>
<dbReference type="RefSeq" id="XP_024221430.1">
    <property type="nucleotide sequence ID" value="XM_024365662.2"/>
</dbReference>
<gene>
    <name evidence="3" type="primary">LOC105680375</name>
</gene>